<evidence type="ECO:0000259" key="14">
    <source>
        <dbReference type="PROSITE" id="PS50950"/>
    </source>
</evidence>
<dbReference type="InterPro" id="IPR038441">
    <property type="entry name" value="THAP_Znf_sf"/>
</dbReference>
<dbReference type="GO" id="GO:0008270">
    <property type="term" value="F:zinc ion binding"/>
    <property type="evidence" value="ECO:0007669"/>
    <property type="project" value="UniProtKB-KW"/>
</dbReference>
<keyword evidence="8 12" id="KW-0238">DNA-binding</keyword>
<dbReference type="EMBL" id="BMAW01019590">
    <property type="protein sequence ID" value="GFT64179.1"/>
    <property type="molecule type" value="Genomic_DNA"/>
</dbReference>
<dbReference type="SMART" id="SM00980">
    <property type="entry name" value="THAP"/>
    <property type="match status" value="1"/>
</dbReference>
<feature type="coiled-coil region" evidence="13">
    <location>
        <begin position="244"/>
        <end position="285"/>
    </location>
</feature>
<dbReference type="PROSITE" id="PS50950">
    <property type="entry name" value="ZF_THAP"/>
    <property type="match status" value="1"/>
</dbReference>
<dbReference type="InterPro" id="IPR006612">
    <property type="entry name" value="THAP_Znf"/>
</dbReference>
<keyword evidence="7 13" id="KW-0175">Coiled coil</keyword>
<evidence type="ECO:0000256" key="8">
    <source>
        <dbReference type="ARBA" id="ARBA00023125"/>
    </source>
</evidence>
<evidence type="ECO:0000256" key="12">
    <source>
        <dbReference type="PROSITE-ProRule" id="PRU00309"/>
    </source>
</evidence>
<evidence type="ECO:0000256" key="2">
    <source>
        <dbReference type="ARBA" id="ARBA00006177"/>
    </source>
</evidence>
<keyword evidence="3" id="KW-0479">Metal-binding</keyword>
<dbReference type="AlphaFoldDB" id="A0A8X6PD05"/>
<keyword evidence="11" id="KW-0131">Cell cycle</keyword>
<dbReference type="PANTHER" id="PTHR46600:SF1">
    <property type="entry name" value="THAP DOMAIN-CONTAINING PROTEIN 1"/>
    <property type="match status" value="1"/>
</dbReference>
<evidence type="ECO:0000256" key="13">
    <source>
        <dbReference type="SAM" id="Coils"/>
    </source>
</evidence>
<keyword evidence="10" id="KW-0539">Nucleus</keyword>
<dbReference type="InterPro" id="IPR026516">
    <property type="entry name" value="THAP1/10"/>
</dbReference>
<evidence type="ECO:0000313" key="16">
    <source>
        <dbReference type="Proteomes" id="UP000887013"/>
    </source>
</evidence>
<dbReference type="PANTHER" id="PTHR46600">
    <property type="entry name" value="THAP DOMAIN-CONTAINING"/>
    <property type="match status" value="1"/>
</dbReference>
<evidence type="ECO:0000256" key="4">
    <source>
        <dbReference type="ARBA" id="ARBA00022771"/>
    </source>
</evidence>
<keyword evidence="5" id="KW-0862">Zinc</keyword>
<keyword evidence="9" id="KW-0804">Transcription</keyword>
<dbReference type="GO" id="GO:0043565">
    <property type="term" value="F:sequence-specific DNA binding"/>
    <property type="evidence" value="ECO:0007669"/>
    <property type="project" value="InterPro"/>
</dbReference>
<evidence type="ECO:0000256" key="3">
    <source>
        <dbReference type="ARBA" id="ARBA00022723"/>
    </source>
</evidence>
<comment type="subcellular location">
    <subcellularLocation>
        <location evidence="1">Nucleus</location>
        <location evidence="1">Nucleoplasm</location>
    </subcellularLocation>
</comment>
<evidence type="ECO:0000256" key="5">
    <source>
        <dbReference type="ARBA" id="ARBA00022833"/>
    </source>
</evidence>
<accession>A0A8X6PD05</accession>
<name>A0A8X6PD05_NEPPI</name>
<dbReference type="GO" id="GO:0005654">
    <property type="term" value="C:nucleoplasm"/>
    <property type="evidence" value="ECO:0007669"/>
    <property type="project" value="UniProtKB-SubCell"/>
</dbReference>
<sequence>MSACAAFGCTNRPQKKIPGITFHKFPNDTVLRNEWLLAIRRVNFRPSKYSRLCSEHFSEDQIDRTSLACVRLRTNAVPNIFQGYPKNLQEKLEQLSSTEKEGMSDLKRKTFADEDDEHSLSDEGIENIGLHSFDMEHINSSDFALKEETCMPLFSKVANKKKHCNRPNILRIIPAGAAESNSVSKLLSSSNLSPDLIDAFTASHPIEDTSDSQNTNSTTESITFNSLFATNRELPNELLLQRRIRSLEERNLKYKKKIRILQQQNRRQKVKIEALKERVKDLENNPTSDEDVSEDFISEDEIYKELLKHQMEHDYEDDS</sequence>
<comment type="similarity">
    <text evidence="2">Belongs to the THAP1 family.</text>
</comment>
<reference evidence="15" key="1">
    <citation type="submission" date="2020-08" db="EMBL/GenBank/DDBJ databases">
        <title>Multicomponent nature underlies the extraordinary mechanical properties of spider dragline silk.</title>
        <authorList>
            <person name="Kono N."/>
            <person name="Nakamura H."/>
            <person name="Mori M."/>
            <person name="Yoshida Y."/>
            <person name="Ohtoshi R."/>
            <person name="Malay A.D."/>
            <person name="Moran D.A.P."/>
            <person name="Tomita M."/>
            <person name="Numata K."/>
            <person name="Arakawa K."/>
        </authorList>
    </citation>
    <scope>NUCLEOTIDE SEQUENCE</scope>
</reference>
<evidence type="ECO:0000256" key="9">
    <source>
        <dbReference type="ARBA" id="ARBA00023163"/>
    </source>
</evidence>
<dbReference type="Pfam" id="PF05485">
    <property type="entry name" value="THAP"/>
    <property type="match status" value="1"/>
</dbReference>
<dbReference type="Gene3D" id="6.20.210.20">
    <property type="entry name" value="THAP domain"/>
    <property type="match status" value="1"/>
</dbReference>
<keyword evidence="6" id="KW-0805">Transcription regulation</keyword>
<dbReference type="Proteomes" id="UP000887013">
    <property type="component" value="Unassembled WGS sequence"/>
</dbReference>
<keyword evidence="4 12" id="KW-0863">Zinc-finger</keyword>
<proteinExistence type="inferred from homology"/>
<evidence type="ECO:0000256" key="7">
    <source>
        <dbReference type="ARBA" id="ARBA00023054"/>
    </source>
</evidence>
<dbReference type="SMART" id="SM00692">
    <property type="entry name" value="DM3"/>
    <property type="match status" value="1"/>
</dbReference>
<dbReference type="SUPFAM" id="SSF57716">
    <property type="entry name" value="Glucocorticoid receptor-like (DNA-binding domain)"/>
    <property type="match status" value="1"/>
</dbReference>
<evidence type="ECO:0000256" key="6">
    <source>
        <dbReference type="ARBA" id="ARBA00023015"/>
    </source>
</evidence>
<evidence type="ECO:0000313" key="15">
    <source>
        <dbReference type="EMBL" id="GFT64179.1"/>
    </source>
</evidence>
<evidence type="ECO:0000256" key="10">
    <source>
        <dbReference type="ARBA" id="ARBA00023242"/>
    </source>
</evidence>
<comment type="caution">
    <text evidence="15">The sequence shown here is derived from an EMBL/GenBank/DDBJ whole genome shotgun (WGS) entry which is preliminary data.</text>
</comment>
<evidence type="ECO:0000256" key="1">
    <source>
        <dbReference type="ARBA" id="ARBA00004642"/>
    </source>
</evidence>
<keyword evidence="16" id="KW-1185">Reference proteome</keyword>
<dbReference type="OrthoDB" id="6509764at2759"/>
<evidence type="ECO:0000256" key="11">
    <source>
        <dbReference type="ARBA" id="ARBA00023306"/>
    </source>
</evidence>
<organism evidence="15 16">
    <name type="scientific">Nephila pilipes</name>
    <name type="common">Giant wood spider</name>
    <name type="synonym">Nephila maculata</name>
    <dbReference type="NCBI Taxonomy" id="299642"/>
    <lineage>
        <taxon>Eukaryota</taxon>
        <taxon>Metazoa</taxon>
        <taxon>Ecdysozoa</taxon>
        <taxon>Arthropoda</taxon>
        <taxon>Chelicerata</taxon>
        <taxon>Arachnida</taxon>
        <taxon>Araneae</taxon>
        <taxon>Araneomorphae</taxon>
        <taxon>Entelegynae</taxon>
        <taxon>Araneoidea</taxon>
        <taxon>Nephilidae</taxon>
        <taxon>Nephila</taxon>
    </lineage>
</organism>
<feature type="domain" description="THAP-type" evidence="14">
    <location>
        <begin position="1"/>
        <end position="81"/>
    </location>
</feature>
<gene>
    <name evidence="15" type="primary">AVEN_213414_1</name>
    <name evidence="15" type="ORF">NPIL_699561</name>
</gene>
<protein>
    <submittedName>
        <fullName evidence="15">THAP-type domain-containing protein</fullName>
    </submittedName>
</protein>